<evidence type="ECO:0000313" key="2">
    <source>
        <dbReference type="Proteomes" id="UP000002734"/>
    </source>
</evidence>
<evidence type="ECO:0000313" key="1">
    <source>
        <dbReference type="EMBL" id="ACS87664.1"/>
    </source>
</evidence>
<gene>
    <name evidence="1" type="ordered locus">Dd703_3911</name>
</gene>
<name>C6C655_MUSP7</name>
<organism evidence="1 2">
    <name type="scientific">Musicola paradisiaca (strain Ech703)</name>
    <name type="common">Dickeya paradisiaca</name>
    <name type="synonym">Dickeya dadantii</name>
    <dbReference type="NCBI Taxonomy" id="579405"/>
    <lineage>
        <taxon>Bacteria</taxon>
        <taxon>Pseudomonadati</taxon>
        <taxon>Pseudomonadota</taxon>
        <taxon>Gammaproteobacteria</taxon>
        <taxon>Enterobacterales</taxon>
        <taxon>Pectobacteriaceae</taxon>
        <taxon>Musicola</taxon>
    </lineage>
</organism>
<dbReference type="STRING" id="579405.Dd703_3911"/>
<dbReference type="HOGENOM" id="CLU_3355843_0_0_6"/>
<dbReference type="AlphaFoldDB" id="C6C655"/>
<dbReference type="Proteomes" id="UP000002734">
    <property type="component" value="Chromosome"/>
</dbReference>
<accession>C6C655</accession>
<keyword evidence="2" id="KW-1185">Reference proteome</keyword>
<protein>
    <submittedName>
        <fullName evidence="1">Uncharacterized protein</fullName>
    </submittedName>
</protein>
<reference evidence="1" key="1">
    <citation type="submission" date="2009-06" db="EMBL/GenBank/DDBJ databases">
        <title>Complete sequence of Dickeya dadantii Ech703.</title>
        <authorList>
            <consortium name="US DOE Joint Genome Institute"/>
            <person name="Lucas S."/>
            <person name="Copeland A."/>
            <person name="Lapidus A."/>
            <person name="Glavina del Rio T."/>
            <person name="Dalin E."/>
            <person name="Tice H."/>
            <person name="Bruce D."/>
            <person name="Goodwin L."/>
            <person name="Pitluck S."/>
            <person name="Chertkov O."/>
            <person name="Brettin T."/>
            <person name="Detter J.C."/>
            <person name="Han C."/>
            <person name="Larimer F."/>
            <person name="Land M."/>
            <person name="Hauser L."/>
            <person name="Kyrpides N."/>
            <person name="Mikhailova N."/>
            <person name="Balakrishnan V."/>
            <person name="Glasner J."/>
            <person name="Perna N.T."/>
        </authorList>
    </citation>
    <scope>NUCLEOTIDE SEQUENCE [LARGE SCALE GENOMIC DNA]</scope>
    <source>
        <strain evidence="1">Ech703</strain>
    </source>
</reference>
<dbReference type="KEGG" id="dda:Dd703_3911"/>
<dbReference type="EMBL" id="CP001654">
    <property type="protein sequence ID" value="ACS87664.1"/>
    <property type="molecule type" value="Genomic_DNA"/>
</dbReference>
<proteinExistence type="predicted"/>
<sequence length="36" mass="4288">MMLFSRWLPLISIKEAPTSRDELFKMEVIRHLLDNG</sequence>